<dbReference type="EMBL" id="JAUEIR010000001">
    <property type="protein sequence ID" value="MDN0068428.1"/>
    <property type="molecule type" value="Genomic_DNA"/>
</dbReference>
<dbReference type="InterPro" id="IPR022398">
    <property type="entry name" value="Peptidase_S8_His-AS"/>
</dbReference>
<evidence type="ECO:0000256" key="5">
    <source>
        <dbReference type="PROSITE-ProRule" id="PRU01240"/>
    </source>
</evidence>
<evidence type="ECO:0000256" key="4">
    <source>
        <dbReference type="ARBA" id="ARBA00022825"/>
    </source>
</evidence>
<evidence type="ECO:0000259" key="7">
    <source>
        <dbReference type="PROSITE" id="PS51272"/>
    </source>
</evidence>
<dbReference type="Pfam" id="PF00082">
    <property type="entry name" value="Peptidase_S8"/>
    <property type="match status" value="2"/>
</dbReference>
<dbReference type="PROSITE" id="PS00136">
    <property type="entry name" value="SUBTILASE_ASP"/>
    <property type="match status" value="1"/>
</dbReference>
<evidence type="ECO:0000256" key="6">
    <source>
        <dbReference type="RuleBase" id="RU003355"/>
    </source>
</evidence>
<sequence>MMLPPLGRRTLGYALGLALACGLAPAVAYALPTIPVNPLSALTEPSSTDAQDEQTAVPGQALVLYRASDAASVSLLDSAAADELANAGVTIAQTWDFSAVDRAASRGDIELQSADGATDAIPSGDDLRVALVEREGADADELVAELEALDFVVAAQPNYVATIDATAPDDTLYDGWQYGLTSESAGIDLEAALAARDEAAATDDNIVAVIDTGVDVSHPDLADHMWENPGIEGLPGEAGSNGYDFTGNDDDPTPGTTDIDSHGTHCAGVIAGIQNNAEGIAGASSDTKIMALKVAPENCRGVLYLKDVVSAYQYLIGAALSGQNVVAASNSWEIGSYAPVLDYLVNQAGKLGILSVFAAGNAASDTATVGTGATTGLESPCAIVIASSNKSNALSTFSNFNETDVDLALPGSNIMSTVSTDAAHAHFSPSVSLAAGKDLEYVNDYSDYTPDSDAYRLFVYNADGTLASPEATDAFAIEPVADAGHGTPGLKVTFDPSRADGSSGYTATLQWYLDNPFIGTTHAVQDYAIGVSASIDAGSPSNTRLYLVPSLYAVKDGATVPLHGVSTITEVNIDLTNVYGTSLAALDTEADRLIGAAQFSIMPADGVWSSEKTTFYIEPYGIGLVDGEGVDDETSDYAPYGEMSGTSMATPLAAGTVGQLAALDPEASALELRGKLVGSTVPVSTTTYGGVEKHTATDGRFDWNVALDDDAVNANTWSVDADPATGTVTVHGYALGDASVTLDGEDVSCTAQTDSELTFTAPADAFDGGGHRIDVTDGSTGRTHRASYSLPAREASYDMMRTDSLPGGTTDSATGRLVGAEGALYFADTKGAYLYRLDHPGNGSWTACAVPGTPWQSTMHDSHAPIAYTAIGSDIVAVTTDLDESGIVVLAATYSAERDEWSPYRQIDAIATPEGADQAIYISSLASATTTGDTAYALVGTSYQFATGDYFLRYAIATLEGPDGELSATEIRSEQFPGIMLAPLAPIAHDGKIYVIGAIGGGRTDPSATYAPHAYTIDLTSGVLDDLGAIEDAPVFTYSDYGDLEGCVTVPFEDGALVFARSQQGVSDTMYIDLDTLRCEGSAWVGGDSATGVTITSATVFDGTVHLTALDNGSDATSATGALYTLPRAAAEQLASIACPTEHYTDLDELAWYHEPVDWAVSEKIMLGIDADAGVFDPTGTLTRAQMAQVLYNMAGKPAVDDPIPYSDCDQDAWYRDAVAWCTQQGIFMGYDDTDKFGPDDPLTREQMATILWRIAAPETATEGDLDRFTDGTAVSDWATEAVTWAVAEGYLRGIGNTTELQPRGDLERAQAATVFMRADRDGFPFPQPAA</sequence>
<dbReference type="Pfam" id="PF00395">
    <property type="entry name" value="SLH"/>
    <property type="match status" value="3"/>
</dbReference>
<feature type="active site" description="Charge relay system" evidence="5">
    <location>
        <position position="211"/>
    </location>
</feature>
<dbReference type="PROSITE" id="PS51272">
    <property type="entry name" value="SLH"/>
    <property type="match status" value="3"/>
</dbReference>
<dbReference type="GO" id="GO:0004252">
    <property type="term" value="F:serine-type endopeptidase activity"/>
    <property type="evidence" value="ECO:0007669"/>
    <property type="project" value="UniProtKB-UniRule"/>
</dbReference>
<dbReference type="Proteomes" id="UP001168505">
    <property type="component" value="Unassembled WGS sequence"/>
</dbReference>
<dbReference type="PANTHER" id="PTHR43806:SF11">
    <property type="entry name" value="CEREVISIN-RELATED"/>
    <property type="match status" value="1"/>
</dbReference>
<dbReference type="InterPro" id="IPR015500">
    <property type="entry name" value="Peptidase_S8_subtilisin-rel"/>
</dbReference>
<feature type="active site" description="Charge relay system" evidence="5">
    <location>
        <position position="262"/>
    </location>
</feature>
<feature type="active site" description="Charge relay system" evidence="5">
    <location>
        <position position="647"/>
    </location>
</feature>
<gene>
    <name evidence="8" type="ORF">QVN40_01775</name>
</gene>
<evidence type="ECO:0000256" key="2">
    <source>
        <dbReference type="ARBA" id="ARBA00022670"/>
    </source>
</evidence>
<evidence type="ECO:0000313" key="8">
    <source>
        <dbReference type="EMBL" id="MDN0068428.1"/>
    </source>
</evidence>
<evidence type="ECO:0000256" key="1">
    <source>
        <dbReference type="ARBA" id="ARBA00011073"/>
    </source>
</evidence>
<keyword evidence="2 5" id="KW-0645">Protease</keyword>
<evidence type="ECO:0000256" key="3">
    <source>
        <dbReference type="ARBA" id="ARBA00022801"/>
    </source>
</evidence>
<accession>A0AAW7JLR7</accession>
<keyword evidence="4 5" id="KW-0720">Serine protease</keyword>
<dbReference type="PANTHER" id="PTHR43806">
    <property type="entry name" value="PEPTIDASE S8"/>
    <property type="match status" value="1"/>
</dbReference>
<comment type="caution">
    <text evidence="8">The sequence shown here is derived from an EMBL/GenBank/DDBJ whole genome shotgun (WGS) entry which is preliminary data.</text>
</comment>
<dbReference type="PROSITE" id="PS51892">
    <property type="entry name" value="SUBTILASE"/>
    <property type="match status" value="1"/>
</dbReference>
<dbReference type="PROSITE" id="PS00137">
    <property type="entry name" value="SUBTILASE_HIS"/>
    <property type="match status" value="1"/>
</dbReference>
<feature type="domain" description="SLH" evidence="7">
    <location>
        <begin position="1202"/>
        <end position="1266"/>
    </location>
</feature>
<dbReference type="InterPro" id="IPR023827">
    <property type="entry name" value="Peptidase_S8_Asp-AS"/>
</dbReference>
<comment type="similarity">
    <text evidence="1 5 6">Belongs to the peptidase S8 family.</text>
</comment>
<proteinExistence type="inferred from homology"/>
<dbReference type="InterPro" id="IPR023828">
    <property type="entry name" value="Peptidase_S8_Ser-AS"/>
</dbReference>
<evidence type="ECO:0000313" key="9">
    <source>
        <dbReference type="Proteomes" id="UP001168505"/>
    </source>
</evidence>
<dbReference type="Gene3D" id="3.40.50.200">
    <property type="entry name" value="Peptidase S8/S53 domain"/>
    <property type="match status" value="2"/>
</dbReference>
<keyword evidence="3 5" id="KW-0378">Hydrolase</keyword>
<dbReference type="SUPFAM" id="SSF52743">
    <property type="entry name" value="Subtilisin-like"/>
    <property type="match status" value="1"/>
</dbReference>
<reference evidence="8" key="1">
    <citation type="submission" date="2023-06" db="EMBL/GenBank/DDBJ databases">
        <authorList>
            <person name="Zeman M."/>
            <person name="Kubasova T."/>
            <person name="Jahodarova E."/>
            <person name="Nykrynova M."/>
            <person name="Rychlik I."/>
        </authorList>
    </citation>
    <scope>NUCLEOTIDE SEQUENCE</scope>
    <source>
        <strain evidence="8">15_COKtk</strain>
    </source>
</reference>
<dbReference type="InterPro" id="IPR036852">
    <property type="entry name" value="Peptidase_S8/S53_dom_sf"/>
</dbReference>
<dbReference type="RefSeq" id="WP_289826551.1">
    <property type="nucleotide sequence ID" value="NZ_JAUEIR010000001.1"/>
</dbReference>
<dbReference type="PRINTS" id="PR00723">
    <property type="entry name" value="SUBTILISIN"/>
</dbReference>
<dbReference type="GO" id="GO:0006508">
    <property type="term" value="P:proteolysis"/>
    <property type="evidence" value="ECO:0007669"/>
    <property type="project" value="UniProtKB-KW"/>
</dbReference>
<protein>
    <submittedName>
        <fullName evidence="8">S8 family serine peptidase</fullName>
    </submittedName>
</protein>
<dbReference type="PROSITE" id="PS00138">
    <property type="entry name" value="SUBTILASE_SER"/>
    <property type="match status" value="1"/>
</dbReference>
<name>A0AAW7JLR7_9ACTN</name>
<reference evidence="8" key="2">
    <citation type="submission" date="2023-08" db="EMBL/GenBank/DDBJ databases">
        <title>Identification and characterization of horizontal gene transfer across gut microbiota members of farm animals based on homology search.</title>
        <authorList>
            <person name="Schwarzerova J."/>
            <person name="Nykrynova M."/>
            <person name="Jureckova K."/>
            <person name="Cejkova D."/>
            <person name="Rychlik I."/>
        </authorList>
    </citation>
    <scope>NUCLEOTIDE SEQUENCE</scope>
    <source>
        <strain evidence="8">15_COKtk</strain>
    </source>
</reference>
<feature type="domain" description="SLH" evidence="7">
    <location>
        <begin position="1269"/>
        <end position="1330"/>
    </location>
</feature>
<organism evidence="8 9">
    <name type="scientific">Collinsella ihumii</name>
    <dbReference type="NCBI Taxonomy" id="1720204"/>
    <lineage>
        <taxon>Bacteria</taxon>
        <taxon>Bacillati</taxon>
        <taxon>Actinomycetota</taxon>
        <taxon>Coriobacteriia</taxon>
        <taxon>Coriobacteriales</taxon>
        <taxon>Coriobacteriaceae</taxon>
        <taxon>Collinsella</taxon>
    </lineage>
</organism>
<dbReference type="InterPro" id="IPR001119">
    <property type="entry name" value="SLH_dom"/>
</dbReference>
<feature type="domain" description="SLH" evidence="7">
    <location>
        <begin position="1140"/>
        <end position="1201"/>
    </location>
</feature>
<dbReference type="InterPro" id="IPR000209">
    <property type="entry name" value="Peptidase_S8/S53_dom"/>
</dbReference>
<dbReference type="InterPro" id="IPR050131">
    <property type="entry name" value="Peptidase_S8_subtilisin-like"/>
</dbReference>